<accession>A0A1C3N4N5</accession>
<proteinExistence type="predicted"/>
<dbReference type="STRING" id="307121.GA0070620_3074"/>
<evidence type="ECO:0000313" key="2">
    <source>
        <dbReference type="Proteomes" id="UP000199393"/>
    </source>
</evidence>
<reference evidence="2" key="1">
    <citation type="submission" date="2016-06" db="EMBL/GenBank/DDBJ databases">
        <authorList>
            <person name="Varghese N."/>
        </authorList>
    </citation>
    <scope>NUCLEOTIDE SEQUENCE [LARGE SCALE GENOMIC DNA]</scope>
    <source>
        <strain evidence="2">DSM 45344</strain>
    </source>
</reference>
<dbReference type="EMBL" id="LT598496">
    <property type="protein sequence ID" value="SBV27550.1"/>
    <property type="molecule type" value="Genomic_DNA"/>
</dbReference>
<gene>
    <name evidence="1" type="ORF">GA0070620_3074</name>
</gene>
<name>A0A1C3N4N5_9ACTN</name>
<protein>
    <submittedName>
        <fullName evidence="1">Uncharacterized protein</fullName>
    </submittedName>
</protein>
<dbReference type="Proteomes" id="UP000199393">
    <property type="component" value="Chromosome I"/>
</dbReference>
<organism evidence="1 2">
    <name type="scientific">Micromonospora krabiensis</name>
    <dbReference type="NCBI Taxonomy" id="307121"/>
    <lineage>
        <taxon>Bacteria</taxon>
        <taxon>Bacillati</taxon>
        <taxon>Actinomycetota</taxon>
        <taxon>Actinomycetes</taxon>
        <taxon>Micromonosporales</taxon>
        <taxon>Micromonosporaceae</taxon>
        <taxon>Micromonospora</taxon>
    </lineage>
</organism>
<keyword evidence="2" id="KW-1185">Reference proteome</keyword>
<evidence type="ECO:0000313" key="1">
    <source>
        <dbReference type="EMBL" id="SBV27550.1"/>
    </source>
</evidence>
<dbReference type="RefSeq" id="WP_157741622.1">
    <property type="nucleotide sequence ID" value="NZ_JBHRWG010000004.1"/>
</dbReference>
<dbReference type="AlphaFoldDB" id="A0A1C3N4N5"/>
<sequence>MTTTYAPRKCRYCLKMREAGSFVSTGPGARIRHPERRIYLNSYGTAGQTT</sequence>